<dbReference type="InterPro" id="IPR036237">
    <property type="entry name" value="Xyl_isomerase-like_sf"/>
</dbReference>
<dbReference type="AlphaFoldDB" id="A0A381SUT1"/>
<dbReference type="PANTHER" id="PTHR12110:SF41">
    <property type="entry name" value="INOSOSE DEHYDRATASE"/>
    <property type="match status" value="1"/>
</dbReference>
<name>A0A381SUT1_9ZZZZ</name>
<dbReference type="NCBIfam" id="TIGR04379">
    <property type="entry name" value="myo_inos_iolE"/>
    <property type="match status" value="1"/>
</dbReference>
<reference evidence="2" key="1">
    <citation type="submission" date="2018-05" db="EMBL/GenBank/DDBJ databases">
        <authorList>
            <person name="Lanie J.A."/>
            <person name="Ng W.-L."/>
            <person name="Kazmierczak K.M."/>
            <person name="Andrzejewski T.M."/>
            <person name="Davidsen T.M."/>
            <person name="Wayne K.J."/>
            <person name="Tettelin H."/>
            <person name="Glass J.I."/>
            <person name="Rusch D."/>
            <person name="Podicherti R."/>
            <person name="Tsui H.-C.T."/>
            <person name="Winkler M.E."/>
        </authorList>
    </citation>
    <scope>NUCLEOTIDE SEQUENCE</scope>
</reference>
<accession>A0A381SUT1</accession>
<dbReference type="InterPro" id="IPR050312">
    <property type="entry name" value="IolE/XylAMocC-like"/>
</dbReference>
<protein>
    <recommendedName>
        <fullName evidence="1">Xylose isomerase-like TIM barrel domain-containing protein</fullName>
    </recommendedName>
</protein>
<evidence type="ECO:0000259" key="1">
    <source>
        <dbReference type="Pfam" id="PF01261"/>
    </source>
</evidence>
<dbReference type="SUPFAM" id="SSF51658">
    <property type="entry name" value="Xylose isomerase-like"/>
    <property type="match status" value="1"/>
</dbReference>
<dbReference type="InterPro" id="IPR013022">
    <property type="entry name" value="Xyl_isomerase-like_TIM-brl"/>
</dbReference>
<dbReference type="InterPro" id="IPR030823">
    <property type="entry name" value="IolE/MocC"/>
</dbReference>
<organism evidence="2">
    <name type="scientific">marine metagenome</name>
    <dbReference type="NCBI Taxonomy" id="408172"/>
    <lineage>
        <taxon>unclassified sequences</taxon>
        <taxon>metagenomes</taxon>
        <taxon>ecological metagenomes</taxon>
    </lineage>
</organism>
<feature type="domain" description="Xylose isomerase-like TIM barrel" evidence="1">
    <location>
        <begin position="38"/>
        <end position="293"/>
    </location>
</feature>
<gene>
    <name evidence="2" type="ORF">METZ01_LOCUS57957</name>
</gene>
<evidence type="ECO:0000313" key="2">
    <source>
        <dbReference type="EMBL" id="SVA05103.1"/>
    </source>
</evidence>
<dbReference type="Gene3D" id="3.20.20.150">
    <property type="entry name" value="Divalent-metal-dependent TIM barrel enzymes"/>
    <property type="match status" value="1"/>
</dbReference>
<dbReference type="PANTHER" id="PTHR12110">
    <property type="entry name" value="HYDROXYPYRUVATE ISOMERASE"/>
    <property type="match status" value="1"/>
</dbReference>
<sequence>MFAPNSIQLSISPIAWTNDDLPELGGHITFEQCINEMAVAGFSGSEIGNKYPKDQDVLKPALEQRGLQISSAWFSSFFSEKERSGETVDSFVEQMNFLKAMGAKVVNICECGHCVQLTPTYPFDRPEYSDEQWQQVVQGLNMIGEIARENGMVTAYHCHMGTMVQNAEETERLMEMTDPDLVHLLVDTGHAYYAGDDPLAIVRKYGSRIRNVHLKDIRQSVLDEVHSKKMNFLDSVKAGVFTIPGDGCIDFSPIFQALAEVNYRGWFVVEAEQDPEKANPLEYAKKARSFIRENAGI</sequence>
<dbReference type="EMBL" id="UINC01003300">
    <property type="protein sequence ID" value="SVA05103.1"/>
    <property type="molecule type" value="Genomic_DNA"/>
</dbReference>
<dbReference type="Pfam" id="PF01261">
    <property type="entry name" value="AP_endonuc_2"/>
    <property type="match status" value="1"/>
</dbReference>
<proteinExistence type="predicted"/>